<dbReference type="EMBL" id="JAFNME010000059">
    <property type="protein sequence ID" value="MBO1250926.1"/>
    <property type="molecule type" value="Genomic_DNA"/>
</dbReference>
<evidence type="ECO:0000256" key="1">
    <source>
        <dbReference type="SAM" id="Phobius"/>
    </source>
</evidence>
<proteinExistence type="predicted"/>
<sequence length="362" mass="40737">MGKHPCPECGGNLEWHPQAQNLRCPYCGTTAPWSPSAHADDPSAIAEQDLLQALRNPASGRGWGQERYEVECQNCRAISVFDAQRTAQRCDFCGSPAIVAHTGGGEAITPQSILPFKISNGQIRDRIRQWYGSRWFAPNKLKTAALTDTLHGIYLPYWTFDAHASAQWQAQAGYYYYTTETYRDNNGNVQTRQVQHTRWEPAAGQLQHFFDDALVPGTAGVHRALLRQIEPFPTTTDLQPYSPEFVRGWTVERYQINLGQAAKINEEDMDHTLRSLCIRQIPGDTWRNLSMQRQYQGRSFKHVLVPVWLVSYTYGAKTFQIVANGYTGAIAGERPYSWVKISLAVLAALLFLGLLLAVMQNA</sequence>
<dbReference type="Proteomes" id="UP000664731">
    <property type="component" value="Unassembled WGS sequence"/>
</dbReference>
<evidence type="ECO:0000313" key="3">
    <source>
        <dbReference type="Proteomes" id="UP000664731"/>
    </source>
</evidence>
<dbReference type="AlphaFoldDB" id="A0A939H136"/>
<keyword evidence="3" id="KW-1185">Reference proteome</keyword>
<dbReference type="Gene3D" id="2.20.28.30">
    <property type="entry name" value="RNA polymerase ii, chain L"/>
    <property type="match status" value="1"/>
</dbReference>
<keyword evidence="1" id="KW-0812">Transmembrane</keyword>
<dbReference type="RefSeq" id="WP_207576295.1">
    <property type="nucleotide sequence ID" value="NZ_JAFNME010000059.1"/>
</dbReference>
<keyword evidence="1" id="KW-1133">Transmembrane helix</keyword>
<evidence type="ECO:0000313" key="2">
    <source>
        <dbReference type="EMBL" id="MBO1250926.1"/>
    </source>
</evidence>
<name>A0A939H136_9BURK</name>
<gene>
    <name evidence="2" type="ORF">J1777_14055</name>
</gene>
<comment type="caution">
    <text evidence="2">The sequence shown here is derived from an EMBL/GenBank/DDBJ whole genome shotgun (WGS) entry which is preliminary data.</text>
</comment>
<protein>
    <submittedName>
        <fullName evidence="2">Zinc ribbon domain-containing protein</fullName>
    </submittedName>
</protein>
<organism evidence="2 3">
    <name type="scientific">Comamonas denitrificans</name>
    <dbReference type="NCBI Taxonomy" id="117506"/>
    <lineage>
        <taxon>Bacteria</taxon>
        <taxon>Pseudomonadati</taxon>
        <taxon>Pseudomonadota</taxon>
        <taxon>Betaproteobacteria</taxon>
        <taxon>Burkholderiales</taxon>
        <taxon>Comamonadaceae</taxon>
        <taxon>Comamonas</taxon>
    </lineage>
</organism>
<reference evidence="2" key="1">
    <citation type="submission" date="2021-03" db="EMBL/GenBank/DDBJ databases">
        <title>Comamonas denitrificans.</title>
        <authorList>
            <person name="Finster K."/>
        </authorList>
    </citation>
    <scope>NUCLEOTIDE SEQUENCE</scope>
    <source>
        <strain evidence="2">MM2021_4</strain>
    </source>
</reference>
<accession>A0A939H136</accession>
<feature type="transmembrane region" description="Helical" evidence="1">
    <location>
        <begin position="338"/>
        <end position="359"/>
    </location>
</feature>
<keyword evidence="1" id="KW-0472">Membrane</keyword>